<comment type="caution">
    <text evidence="3">The sequence shown here is derived from an EMBL/GenBank/DDBJ whole genome shotgun (WGS) entry which is preliminary data.</text>
</comment>
<feature type="region of interest" description="Disordered" evidence="1">
    <location>
        <begin position="91"/>
        <end position="111"/>
    </location>
</feature>
<accession>A0ABQ4RWI3</accession>
<sequence length="111" mass="11970">MNPFVRAAAIAVSLTVATGSEAQVTLRVIDTAPNDVLNVRELPTTDSRIVGVIPPDGRGIVPSGERNGNWVFVRYRKVEGWVSSRFVYPEAPPVRRGRNLDEGNAAGTPAE</sequence>
<dbReference type="Pfam" id="PF08239">
    <property type="entry name" value="SH3_3"/>
    <property type="match status" value="1"/>
</dbReference>
<protein>
    <recommendedName>
        <fullName evidence="2">SH3b domain-containing protein</fullName>
    </recommendedName>
</protein>
<dbReference type="InterPro" id="IPR003646">
    <property type="entry name" value="SH3-like_bac-type"/>
</dbReference>
<evidence type="ECO:0000313" key="3">
    <source>
        <dbReference type="EMBL" id="GJD95211.1"/>
    </source>
</evidence>
<reference evidence="3" key="2">
    <citation type="submission" date="2021-08" db="EMBL/GenBank/DDBJ databases">
        <authorList>
            <person name="Tani A."/>
            <person name="Ola A."/>
            <person name="Ogura Y."/>
            <person name="Katsura K."/>
            <person name="Hayashi T."/>
        </authorList>
    </citation>
    <scope>NUCLEOTIDE SEQUENCE</scope>
    <source>
        <strain evidence="3">DSM 19015</strain>
    </source>
</reference>
<dbReference type="Gene3D" id="2.30.30.40">
    <property type="entry name" value="SH3 Domains"/>
    <property type="match status" value="1"/>
</dbReference>
<dbReference type="PROSITE" id="PS51781">
    <property type="entry name" value="SH3B"/>
    <property type="match status" value="1"/>
</dbReference>
<proteinExistence type="predicted"/>
<feature type="domain" description="SH3b" evidence="2">
    <location>
        <begin position="23"/>
        <end position="91"/>
    </location>
</feature>
<dbReference type="RefSeq" id="WP_238244348.1">
    <property type="nucleotide sequence ID" value="NZ_BPQP01000033.1"/>
</dbReference>
<dbReference type="Proteomes" id="UP001055125">
    <property type="component" value="Unassembled WGS sequence"/>
</dbReference>
<dbReference type="EMBL" id="BPQP01000033">
    <property type="protein sequence ID" value="GJD95211.1"/>
    <property type="molecule type" value="Genomic_DNA"/>
</dbReference>
<reference evidence="3" key="1">
    <citation type="journal article" date="2021" name="Front. Microbiol.">
        <title>Comprehensive Comparative Genomics and Phenotyping of Methylobacterium Species.</title>
        <authorList>
            <person name="Alessa O."/>
            <person name="Ogura Y."/>
            <person name="Fujitani Y."/>
            <person name="Takami H."/>
            <person name="Hayashi T."/>
            <person name="Sahin N."/>
            <person name="Tani A."/>
        </authorList>
    </citation>
    <scope>NUCLEOTIDE SEQUENCE</scope>
    <source>
        <strain evidence="3">DSM 19015</strain>
    </source>
</reference>
<keyword evidence="4" id="KW-1185">Reference proteome</keyword>
<gene>
    <name evidence="3" type="ORF">OCOJLMKI_2421</name>
</gene>
<evidence type="ECO:0000313" key="4">
    <source>
        <dbReference type="Proteomes" id="UP001055125"/>
    </source>
</evidence>
<evidence type="ECO:0000256" key="1">
    <source>
        <dbReference type="SAM" id="MobiDB-lite"/>
    </source>
</evidence>
<organism evidence="3 4">
    <name type="scientific">Methylobacterium iners</name>
    <dbReference type="NCBI Taxonomy" id="418707"/>
    <lineage>
        <taxon>Bacteria</taxon>
        <taxon>Pseudomonadati</taxon>
        <taxon>Pseudomonadota</taxon>
        <taxon>Alphaproteobacteria</taxon>
        <taxon>Hyphomicrobiales</taxon>
        <taxon>Methylobacteriaceae</taxon>
        <taxon>Methylobacterium</taxon>
    </lineage>
</organism>
<evidence type="ECO:0000259" key="2">
    <source>
        <dbReference type="PROSITE" id="PS51781"/>
    </source>
</evidence>
<name>A0ABQ4RWI3_9HYPH</name>